<evidence type="ECO:0000313" key="10">
    <source>
        <dbReference type="EMBL" id="VFQ92563.1"/>
    </source>
</evidence>
<dbReference type="InterPro" id="IPR035513">
    <property type="entry name" value="Invertase/methylesterase_inhib"/>
</dbReference>
<protein>
    <recommendedName>
        <fullName evidence="9">Pectinesterase inhibitor domain-containing protein</fullName>
    </recommendedName>
</protein>
<dbReference type="PANTHER" id="PTHR31080:SF110">
    <property type="entry name" value="PECTINESTERASE INHIBITOR 3"/>
    <property type="match status" value="1"/>
</dbReference>
<feature type="signal peptide" evidence="8">
    <location>
        <begin position="1"/>
        <end position="23"/>
    </location>
</feature>
<keyword evidence="7" id="KW-0175">Coiled coil</keyword>
<evidence type="ECO:0000256" key="3">
    <source>
        <dbReference type="ARBA" id="ARBA00022525"/>
    </source>
</evidence>
<evidence type="ECO:0000313" key="11">
    <source>
        <dbReference type="Proteomes" id="UP000595140"/>
    </source>
</evidence>
<dbReference type="SUPFAM" id="SSF101148">
    <property type="entry name" value="Plant invertase/pectin methylesterase inhibitor"/>
    <property type="match status" value="1"/>
</dbReference>
<dbReference type="Proteomes" id="UP000595140">
    <property type="component" value="Unassembled WGS sequence"/>
</dbReference>
<keyword evidence="5" id="KW-1015">Disulfide bond</keyword>
<comment type="subcellular location">
    <subcellularLocation>
        <location evidence="1">Secreted</location>
        <location evidence="1">Extracellular space</location>
        <location evidence="1">Apoplast</location>
    </subcellularLocation>
</comment>
<evidence type="ECO:0000256" key="5">
    <source>
        <dbReference type="ARBA" id="ARBA00023157"/>
    </source>
</evidence>
<keyword evidence="2" id="KW-0052">Apoplast</keyword>
<dbReference type="AlphaFoldDB" id="A0A484MUC6"/>
<evidence type="ECO:0000256" key="2">
    <source>
        <dbReference type="ARBA" id="ARBA00022523"/>
    </source>
</evidence>
<evidence type="ECO:0000256" key="1">
    <source>
        <dbReference type="ARBA" id="ARBA00004271"/>
    </source>
</evidence>
<gene>
    <name evidence="10" type="ORF">CCAM_LOCUS34339</name>
</gene>
<dbReference type="NCBIfam" id="TIGR01614">
    <property type="entry name" value="PME_inhib"/>
    <property type="match status" value="1"/>
</dbReference>
<dbReference type="EMBL" id="OOIL02004591">
    <property type="protein sequence ID" value="VFQ92563.1"/>
    <property type="molecule type" value="Genomic_DNA"/>
</dbReference>
<dbReference type="PANTHER" id="PTHR31080">
    <property type="entry name" value="PECTINESTERASE INHIBITOR-LIKE"/>
    <property type="match status" value="1"/>
</dbReference>
<organism evidence="10 11">
    <name type="scientific">Cuscuta campestris</name>
    <dbReference type="NCBI Taxonomy" id="132261"/>
    <lineage>
        <taxon>Eukaryota</taxon>
        <taxon>Viridiplantae</taxon>
        <taxon>Streptophyta</taxon>
        <taxon>Embryophyta</taxon>
        <taxon>Tracheophyta</taxon>
        <taxon>Spermatophyta</taxon>
        <taxon>Magnoliopsida</taxon>
        <taxon>eudicotyledons</taxon>
        <taxon>Gunneridae</taxon>
        <taxon>Pentapetalae</taxon>
        <taxon>asterids</taxon>
        <taxon>lamiids</taxon>
        <taxon>Solanales</taxon>
        <taxon>Convolvulaceae</taxon>
        <taxon>Cuscuteae</taxon>
        <taxon>Cuscuta</taxon>
        <taxon>Cuscuta subgen. Grammica</taxon>
        <taxon>Cuscuta sect. Cleistogrammica</taxon>
    </lineage>
</organism>
<evidence type="ECO:0000256" key="4">
    <source>
        <dbReference type="ARBA" id="ARBA00022729"/>
    </source>
</evidence>
<dbReference type="SMART" id="SM00856">
    <property type="entry name" value="PMEI"/>
    <property type="match status" value="1"/>
</dbReference>
<keyword evidence="3" id="KW-0964">Secreted</keyword>
<dbReference type="InterPro" id="IPR006501">
    <property type="entry name" value="Pectinesterase_inhib_dom"/>
</dbReference>
<evidence type="ECO:0000256" key="6">
    <source>
        <dbReference type="ARBA" id="ARBA00038471"/>
    </source>
</evidence>
<sequence>MGSRFPVLQTILLFSTLAAAAAAGKNLRPESSNDLVRKSCVNASYPEICYRTLSSYGGSAMKTPRDLAQAALEVSLGRAAKTAEFVRSVRGESGRERAALRDCVQEMGDAVEELRRSVAELKHLRKGAEFEWQMSNVETWVSAALTNEDTCLDGFKEVSAAVRSDVRRKIRNMAKVTSNALYLVNLLGSSPNNNKQ</sequence>
<evidence type="ECO:0000259" key="9">
    <source>
        <dbReference type="SMART" id="SM00856"/>
    </source>
</evidence>
<evidence type="ECO:0000256" key="8">
    <source>
        <dbReference type="SAM" id="SignalP"/>
    </source>
</evidence>
<feature type="chain" id="PRO_5019749728" description="Pectinesterase inhibitor domain-containing protein" evidence="8">
    <location>
        <begin position="24"/>
        <end position="196"/>
    </location>
</feature>
<dbReference type="FunFam" id="1.20.140.40:FF:000006">
    <property type="entry name" value="Pectinesterase inhibitor 3"/>
    <property type="match status" value="1"/>
</dbReference>
<dbReference type="Gene3D" id="1.20.140.40">
    <property type="entry name" value="Invertase/pectin methylesterase inhibitor family protein"/>
    <property type="match status" value="1"/>
</dbReference>
<dbReference type="InterPro" id="IPR051955">
    <property type="entry name" value="PME_Inhibitor"/>
</dbReference>
<feature type="domain" description="Pectinesterase inhibitor" evidence="9">
    <location>
        <begin position="31"/>
        <end position="183"/>
    </location>
</feature>
<evidence type="ECO:0000256" key="7">
    <source>
        <dbReference type="SAM" id="Coils"/>
    </source>
</evidence>
<accession>A0A484MUC6</accession>
<dbReference type="GO" id="GO:0048046">
    <property type="term" value="C:apoplast"/>
    <property type="evidence" value="ECO:0007669"/>
    <property type="project" value="UniProtKB-SubCell"/>
</dbReference>
<comment type="similarity">
    <text evidence="6">Belongs to the PMEI family.</text>
</comment>
<proteinExistence type="inferred from homology"/>
<dbReference type="OrthoDB" id="1430376at2759"/>
<dbReference type="Pfam" id="PF04043">
    <property type="entry name" value="PMEI"/>
    <property type="match status" value="1"/>
</dbReference>
<dbReference type="CDD" id="cd15798">
    <property type="entry name" value="PMEI-like_3"/>
    <property type="match status" value="1"/>
</dbReference>
<feature type="coiled-coil region" evidence="7">
    <location>
        <begin position="104"/>
        <end position="131"/>
    </location>
</feature>
<reference evidence="10 11" key="1">
    <citation type="submission" date="2018-04" db="EMBL/GenBank/DDBJ databases">
        <authorList>
            <person name="Vogel A."/>
        </authorList>
    </citation>
    <scope>NUCLEOTIDE SEQUENCE [LARGE SCALE GENOMIC DNA]</scope>
</reference>
<keyword evidence="11" id="KW-1185">Reference proteome</keyword>
<dbReference type="GO" id="GO:0004857">
    <property type="term" value="F:enzyme inhibitor activity"/>
    <property type="evidence" value="ECO:0007669"/>
    <property type="project" value="InterPro"/>
</dbReference>
<name>A0A484MUC6_9ASTE</name>
<keyword evidence="4 8" id="KW-0732">Signal</keyword>